<feature type="domain" description="ABC transporter" evidence="9">
    <location>
        <begin position="278"/>
        <end position="503"/>
    </location>
</feature>
<evidence type="ECO:0000259" key="10">
    <source>
        <dbReference type="PROSITE" id="PS50928"/>
    </source>
</evidence>
<keyword evidence="7 8" id="KW-0472">Membrane</keyword>
<evidence type="ECO:0000256" key="7">
    <source>
        <dbReference type="ARBA" id="ARBA00023136"/>
    </source>
</evidence>
<evidence type="ECO:0000313" key="12">
    <source>
        <dbReference type="Proteomes" id="UP001500305"/>
    </source>
</evidence>
<keyword evidence="12" id="KW-1185">Reference proteome</keyword>
<dbReference type="SUPFAM" id="SSF52540">
    <property type="entry name" value="P-loop containing nucleoside triphosphate hydrolases"/>
    <property type="match status" value="1"/>
</dbReference>
<gene>
    <name evidence="11" type="ORF">GCM10010430_37040</name>
</gene>
<evidence type="ECO:0000256" key="8">
    <source>
        <dbReference type="RuleBase" id="RU363032"/>
    </source>
</evidence>
<dbReference type="PANTHER" id="PTHR42781:SF4">
    <property type="entry name" value="SPERMIDINE_PUTRESCINE IMPORT ATP-BINDING PROTEIN POTA"/>
    <property type="match status" value="1"/>
</dbReference>
<organism evidence="11 12">
    <name type="scientific">Kitasatospora cystarginea</name>
    <dbReference type="NCBI Taxonomy" id="58350"/>
    <lineage>
        <taxon>Bacteria</taxon>
        <taxon>Bacillati</taxon>
        <taxon>Actinomycetota</taxon>
        <taxon>Actinomycetes</taxon>
        <taxon>Kitasatosporales</taxon>
        <taxon>Streptomycetaceae</taxon>
        <taxon>Kitasatospora</taxon>
    </lineage>
</organism>
<keyword evidence="4" id="KW-0547">Nucleotide-binding</keyword>
<dbReference type="InterPro" id="IPR035906">
    <property type="entry name" value="MetI-like_sf"/>
</dbReference>
<dbReference type="PANTHER" id="PTHR42781">
    <property type="entry name" value="SPERMIDINE/PUTRESCINE IMPORT ATP-BINDING PROTEIN POTA"/>
    <property type="match status" value="1"/>
</dbReference>
<sequence length="618" mass="65844">MSPRPTQPRDQVRFLGTPLPWLGALLLLYLLAPLGAFVARATNAPPGVLTAPGIGDALTVSLETATVATAIITVLGVPLAYLLAQVHGRIATLLGIAVQLPLALPPLMSGILLLYVVGPYAPLGRLFGGRLTDHAAGIVLAQVFVAAPFLIVAARSAFAALDPDLADVAATLGHGRLSRFARVALPGAAAGIRAGLLLAWLRAFGEFGATVVLAYHPYSLPVYTYVQFGSAGLDTTVLPVAVSLVAAVAVLAVSHYTAHLRLHRRHRTALPPPRAPRARTSSRLTFDLRARAGTFQLRIAHAAQGRHLAILGPSGSGKSLTLRLVAGLATPQAGYVRLDEDDLTALPPERRGVGYVPQDASLLPHLAVWDQITFGPDTDPALAVYWLRQLHLDGLEHRLPHELSGGQRRRVALARALARDPRLLLLDEPFTGLDTPVRDELRWELRRLQQGTAPTTVIITHDPEDAALLADEILIVAHGRLLQAGDQREVFAHPATPEAAHLLGIRNLHTGRLADPRTLVVDGTRITVAATDLPAGTPVTWCIRPEDVRLTNTGGHPATILDTVQVGAVTEMHAVLANGHSLSIAVTTPAVPATTGDCRIHLPPEAITVWPTLPRNRW</sequence>
<dbReference type="InterPro" id="IPR017871">
    <property type="entry name" value="ABC_transporter-like_CS"/>
</dbReference>
<keyword evidence="6 8" id="KW-1133">Transmembrane helix</keyword>
<dbReference type="CDD" id="cd06261">
    <property type="entry name" value="TM_PBP2"/>
    <property type="match status" value="1"/>
</dbReference>
<dbReference type="InterPro" id="IPR050093">
    <property type="entry name" value="ABC_SmlMolc_Importer"/>
</dbReference>
<evidence type="ECO:0000256" key="2">
    <source>
        <dbReference type="ARBA" id="ARBA00022448"/>
    </source>
</evidence>
<accession>A0ABP5R4E7</accession>
<dbReference type="Pfam" id="PF08402">
    <property type="entry name" value="TOBE_2"/>
    <property type="match status" value="1"/>
</dbReference>
<dbReference type="InterPro" id="IPR000515">
    <property type="entry name" value="MetI-like"/>
</dbReference>
<feature type="transmembrane region" description="Helical" evidence="8">
    <location>
        <begin position="65"/>
        <end position="84"/>
    </location>
</feature>
<dbReference type="InterPro" id="IPR013611">
    <property type="entry name" value="Transp-assoc_OB_typ2"/>
</dbReference>
<reference evidence="12" key="1">
    <citation type="journal article" date="2019" name="Int. J. Syst. Evol. Microbiol.">
        <title>The Global Catalogue of Microorganisms (GCM) 10K type strain sequencing project: providing services to taxonomists for standard genome sequencing and annotation.</title>
        <authorList>
            <consortium name="The Broad Institute Genomics Platform"/>
            <consortium name="The Broad Institute Genome Sequencing Center for Infectious Disease"/>
            <person name="Wu L."/>
            <person name="Ma J."/>
        </authorList>
    </citation>
    <scope>NUCLEOTIDE SEQUENCE [LARGE SCALE GENOMIC DNA]</scope>
    <source>
        <strain evidence="12">JCM 7356</strain>
    </source>
</reference>
<evidence type="ECO:0000256" key="4">
    <source>
        <dbReference type="ARBA" id="ARBA00022741"/>
    </source>
</evidence>
<proteinExistence type="inferred from homology"/>
<dbReference type="Gene3D" id="3.40.50.300">
    <property type="entry name" value="P-loop containing nucleotide triphosphate hydrolases"/>
    <property type="match status" value="1"/>
</dbReference>
<evidence type="ECO:0000313" key="11">
    <source>
        <dbReference type="EMBL" id="GAA2250755.1"/>
    </source>
</evidence>
<dbReference type="InterPro" id="IPR027417">
    <property type="entry name" value="P-loop_NTPase"/>
</dbReference>
<evidence type="ECO:0000259" key="9">
    <source>
        <dbReference type="PROSITE" id="PS50893"/>
    </source>
</evidence>
<dbReference type="SMART" id="SM00382">
    <property type="entry name" value="AAA"/>
    <property type="match status" value="1"/>
</dbReference>
<evidence type="ECO:0000256" key="5">
    <source>
        <dbReference type="ARBA" id="ARBA00022840"/>
    </source>
</evidence>
<dbReference type="Pfam" id="PF00528">
    <property type="entry name" value="BPD_transp_1"/>
    <property type="match status" value="1"/>
</dbReference>
<name>A0ABP5R4E7_9ACTN</name>
<dbReference type="Proteomes" id="UP001500305">
    <property type="component" value="Unassembled WGS sequence"/>
</dbReference>
<dbReference type="Pfam" id="PF00005">
    <property type="entry name" value="ABC_tran"/>
    <property type="match status" value="1"/>
</dbReference>
<dbReference type="InterPro" id="IPR008995">
    <property type="entry name" value="Mo/tungstate-bd_C_term_dom"/>
</dbReference>
<dbReference type="InterPro" id="IPR003593">
    <property type="entry name" value="AAA+_ATPase"/>
</dbReference>
<dbReference type="Gene3D" id="1.10.3720.10">
    <property type="entry name" value="MetI-like"/>
    <property type="match status" value="1"/>
</dbReference>
<feature type="transmembrane region" description="Helical" evidence="8">
    <location>
        <begin position="135"/>
        <end position="154"/>
    </location>
</feature>
<comment type="subcellular location">
    <subcellularLocation>
        <location evidence="8">Cell membrane</location>
        <topology evidence="8">Multi-pass membrane protein</topology>
    </subcellularLocation>
    <subcellularLocation>
        <location evidence="1">Membrane</location>
        <topology evidence="1">Multi-pass membrane protein</topology>
    </subcellularLocation>
</comment>
<comment type="caution">
    <text evidence="11">The sequence shown here is derived from an EMBL/GenBank/DDBJ whole genome shotgun (WGS) entry which is preliminary data.</text>
</comment>
<dbReference type="SUPFAM" id="SSF161098">
    <property type="entry name" value="MetI-like"/>
    <property type="match status" value="1"/>
</dbReference>
<feature type="domain" description="ABC transmembrane type-1" evidence="10">
    <location>
        <begin position="58"/>
        <end position="257"/>
    </location>
</feature>
<evidence type="ECO:0000256" key="1">
    <source>
        <dbReference type="ARBA" id="ARBA00004141"/>
    </source>
</evidence>
<keyword evidence="5" id="KW-0067">ATP-binding</keyword>
<keyword evidence="3 8" id="KW-0812">Transmembrane</keyword>
<keyword evidence="2 8" id="KW-0813">Transport</keyword>
<feature type="transmembrane region" description="Helical" evidence="8">
    <location>
        <begin position="91"/>
        <end position="115"/>
    </location>
</feature>
<dbReference type="SUPFAM" id="SSF50331">
    <property type="entry name" value="MOP-like"/>
    <property type="match status" value="1"/>
</dbReference>
<dbReference type="EMBL" id="BAAATR010000015">
    <property type="protein sequence ID" value="GAA2250755.1"/>
    <property type="molecule type" value="Genomic_DNA"/>
</dbReference>
<comment type="similarity">
    <text evidence="8">Belongs to the binding-protein-dependent transport system permease family.</text>
</comment>
<feature type="transmembrane region" description="Helical" evidence="8">
    <location>
        <begin position="236"/>
        <end position="258"/>
    </location>
</feature>
<dbReference type="InterPro" id="IPR003439">
    <property type="entry name" value="ABC_transporter-like_ATP-bd"/>
</dbReference>
<dbReference type="PROSITE" id="PS50893">
    <property type="entry name" value="ABC_TRANSPORTER_2"/>
    <property type="match status" value="1"/>
</dbReference>
<evidence type="ECO:0000256" key="6">
    <source>
        <dbReference type="ARBA" id="ARBA00022989"/>
    </source>
</evidence>
<dbReference type="PROSITE" id="PS00211">
    <property type="entry name" value="ABC_TRANSPORTER_1"/>
    <property type="match status" value="1"/>
</dbReference>
<dbReference type="PROSITE" id="PS50928">
    <property type="entry name" value="ABC_TM1"/>
    <property type="match status" value="1"/>
</dbReference>
<dbReference type="RefSeq" id="WP_344637523.1">
    <property type="nucleotide sequence ID" value="NZ_BAAATR010000015.1"/>
</dbReference>
<evidence type="ECO:0000256" key="3">
    <source>
        <dbReference type="ARBA" id="ARBA00022692"/>
    </source>
</evidence>
<protein>
    <submittedName>
        <fullName evidence="11">Uncharacterized protein</fullName>
    </submittedName>
</protein>